<dbReference type="EMBL" id="JACXVP010000004">
    <property type="protein sequence ID" value="KAG5612026.1"/>
    <property type="molecule type" value="Genomic_DNA"/>
</dbReference>
<name>A0A9J5ZH73_SOLCO</name>
<accession>A0A9J5ZH73</accession>
<feature type="region of interest" description="Disordered" evidence="1">
    <location>
        <begin position="1"/>
        <end position="51"/>
    </location>
</feature>
<protein>
    <submittedName>
        <fullName evidence="2">Uncharacterized protein</fullName>
    </submittedName>
</protein>
<feature type="compositionally biased region" description="Basic and acidic residues" evidence="1">
    <location>
        <begin position="1"/>
        <end position="25"/>
    </location>
</feature>
<reference evidence="2 3" key="1">
    <citation type="submission" date="2020-09" db="EMBL/GenBank/DDBJ databases">
        <title>De no assembly of potato wild relative species, Solanum commersonii.</title>
        <authorList>
            <person name="Cho K."/>
        </authorList>
    </citation>
    <scope>NUCLEOTIDE SEQUENCE [LARGE SCALE GENOMIC DNA]</scope>
    <source>
        <strain evidence="2">LZ3.2</strain>
        <tissue evidence="2">Leaf</tissue>
    </source>
</reference>
<evidence type="ECO:0000313" key="3">
    <source>
        <dbReference type="Proteomes" id="UP000824120"/>
    </source>
</evidence>
<dbReference type="Proteomes" id="UP000824120">
    <property type="component" value="Chromosome 4"/>
</dbReference>
<organism evidence="2 3">
    <name type="scientific">Solanum commersonii</name>
    <name type="common">Commerson's wild potato</name>
    <name type="synonym">Commerson's nightshade</name>
    <dbReference type="NCBI Taxonomy" id="4109"/>
    <lineage>
        <taxon>Eukaryota</taxon>
        <taxon>Viridiplantae</taxon>
        <taxon>Streptophyta</taxon>
        <taxon>Embryophyta</taxon>
        <taxon>Tracheophyta</taxon>
        <taxon>Spermatophyta</taxon>
        <taxon>Magnoliopsida</taxon>
        <taxon>eudicotyledons</taxon>
        <taxon>Gunneridae</taxon>
        <taxon>Pentapetalae</taxon>
        <taxon>asterids</taxon>
        <taxon>lamiids</taxon>
        <taxon>Solanales</taxon>
        <taxon>Solanaceae</taxon>
        <taxon>Solanoideae</taxon>
        <taxon>Solaneae</taxon>
        <taxon>Solanum</taxon>
    </lineage>
</organism>
<keyword evidence="3" id="KW-1185">Reference proteome</keyword>
<comment type="caution">
    <text evidence="2">The sequence shown here is derived from an EMBL/GenBank/DDBJ whole genome shotgun (WGS) entry which is preliminary data.</text>
</comment>
<proteinExistence type="predicted"/>
<sequence length="116" mass="12813">MPTPKSKDEGKRHAMVDASTSKEGKSTSSAIAEKIISRKPESSSSTNKVPSGAKVFSSFQVGKQHPKEEEYLAALNLFRVICIHSFIPFIHDRERGVPCTKAVLCMRSKEGLDHRV</sequence>
<evidence type="ECO:0000256" key="1">
    <source>
        <dbReference type="SAM" id="MobiDB-lite"/>
    </source>
</evidence>
<dbReference type="AlphaFoldDB" id="A0A9J5ZH73"/>
<evidence type="ECO:0000313" key="2">
    <source>
        <dbReference type="EMBL" id="KAG5612026.1"/>
    </source>
</evidence>
<gene>
    <name evidence="2" type="ORF">H5410_023307</name>
</gene>